<dbReference type="PATRIC" id="fig|1719120.3.peg.849"/>
<organism evidence="2 3">
    <name type="scientific">Candidatus Methanoperedens nitratireducens</name>
    <dbReference type="NCBI Taxonomy" id="1392998"/>
    <lineage>
        <taxon>Archaea</taxon>
        <taxon>Methanobacteriati</taxon>
        <taxon>Methanobacteriota</taxon>
        <taxon>Stenosarchaea group</taxon>
        <taxon>Methanomicrobia</taxon>
        <taxon>Methanosarcinales</taxon>
        <taxon>ANME-2 cluster</taxon>
        <taxon>Candidatus Methanoperedentaceae</taxon>
        <taxon>Candidatus Methanoperedens</taxon>
    </lineage>
</organism>
<dbReference type="InterPro" id="IPR017896">
    <property type="entry name" value="4Fe4S_Fe-S-bd"/>
</dbReference>
<evidence type="ECO:0000313" key="2">
    <source>
        <dbReference type="EMBL" id="KPQ44628.1"/>
    </source>
</evidence>
<feature type="domain" description="4Fe-4S ferredoxin-type" evidence="1">
    <location>
        <begin position="144"/>
        <end position="169"/>
    </location>
</feature>
<feature type="domain" description="4Fe-4S ferredoxin-type" evidence="1">
    <location>
        <begin position="170"/>
        <end position="199"/>
    </location>
</feature>
<reference evidence="2 3" key="1">
    <citation type="submission" date="2015-09" db="EMBL/GenBank/DDBJ databases">
        <title>A metagenomics-based metabolic model of nitrate-dependent anaerobic oxidation of methane by Methanoperedens-like archaea.</title>
        <authorList>
            <person name="Arshad A."/>
            <person name="Speth D.R."/>
            <person name="De Graaf R.M."/>
            <person name="Op Den Camp H.J."/>
            <person name="Jetten M.S."/>
            <person name="Welte C.U."/>
        </authorList>
    </citation>
    <scope>NUCLEOTIDE SEQUENCE [LARGE SCALE GENOMIC DNA]</scope>
</reference>
<dbReference type="GO" id="GO:0051539">
    <property type="term" value="F:4 iron, 4 sulfur cluster binding"/>
    <property type="evidence" value="ECO:0007669"/>
    <property type="project" value="InterPro"/>
</dbReference>
<dbReference type="Pfam" id="PF02441">
    <property type="entry name" value="Flavoprotein"/>
    <property type="match status" value="1"/>
</dbReference>
<gene>
    <name evidence="2" type="ORF">MPEBLZ_00785</name>
</gene>
<name>A0A0P8ACT4_9EURY</name>
<sequence length="244" mass="27043">MLNLRIAWCITGAGHFLRDSFDVFKELKRKNNDLKVTSFVSRAAEEVIKMYGLQNDLINISSGNYLEECFCEQEQGASFPKAGRLLLKKYDALVVTPATSNTIAKLAYGIADTLVTNAVAQAVKGNVPVYIVPVDIEGHIESKMPFFIDREICQKCEICPPVRQCPNKAITDQIDLLKCNGCGFCVKLCSYGAITGGLTKLKVRDVDSRNVKILSELEGITILKHPQKVHDFISNAKIEVLTDK</sequence>
<dbReference type="Proteomes" id="UP000050360">
    <property type="component" value="Unassembled WGS sequence"/>
</dbReference>
<proteinExistence type="predicted"/>
<dbReference type="Pfam" id="PF00037">
    <property type="entry name" value="Fer4"/>
    <property type="match status" value="1"/>
</dbReference>
<dbReference type="SUPFAM" id="SSF52507">
    <property type="entry name" value="Homo-oligomeric flavin-containing Cys decarboxylases, HFCD"/>
    <property type="match status" value="1"/>
</dbReference>
<comment type="caution">
    <text evidence="2">The sequence shown here is derived from an EMBL/GenBank/DDBJ whole genome shotgun (WGS) entry which is preliminary data.</text>
</comment>
<dbReference type="Gene3D" id="3.40.50.1950">
    <property type="entry name" value="Flavin prenyltransferase-like"/>
    <property type="match status" value="1"/>
</dbReference>
<dbReference type="InterPro" id="IPR036551">
    <property type="entry name" value="Flavin_trans-like"/>
</dbReference>
<dbReference type="PROSITE" id="PS51379">
    <property type="entry name" value="4FE4S_FER_2"/>
    <property type="match status" value="2"/>
</dbReference>
<evidence type="ECO:0000313" key="3">
    <source>
        <dbReference type="Proteomes" id="UP000050360"/>
    </source>
</evidence>
<dbReference type="GO" id="GO:0016645">
    <property type="term" value="F:oxidoreductase activity, acting on the CH-NH group of donors"/>
    <property type="evidence" value="ECO:0007669"/>
    <property type="project" value="InterPro"/>
</dbReference>
<dbReference type="NCBIfam" id="TIGR02700">
    <property type="entry name" value="flavo_MJ0208"/>
    <property type="match status" value="1"/>
</dbReference>
<dbReference type="GO" id="GO:1901285">
    <property type="term" value="P:5,6,7,8-tetrahydromethanopterin biosynthetic process"/>
    <property type="evidence" value="ECO:0007669"/>
    <property type="project" value="InterPro"/>
</dbReference>
<dbReference type="EMBL" id="LKCM01000066">
    <property type="protein sequence ID" value="KPQ44628.1"/>
    <property type="molecule type" value="Genomic_DNA"/>
</dbReference>
<dbReference type="InterPro" id="IPR014073">
    <property type="entry name" value="DmrX"/>
</dbReference>
<protein>
    <submittedName>
        <fullName evidence="2">Flavoprotein</fullName>
    </submittedName>
</protein>
<dbReference type="InterPro" id="IPR003382">
    <property type="entry name" value="Flavoprotein"/>
</dbReference>
<dbReference type="AlphaFoldDB" id="A0A0P8ACT4"/>
<dbReference type="SUPFAM" id="SSF54862">
    <property type="entry name" value="4Fe-4S ferredoxins"/>
    <property type="match status" value="1"/>
</dbReference>
<accession>A0A0P8ACT4</accession>
<evidence type="ECO:0000259" key="1">
    <source>
        <dbReference type="PROSITE" id="PS51379"/>
    </source>
</evidence>